<dbReference type="PANTHER" id="PTHR43685">
    <property type="entry name" value="GLYCOSYLTRANSFERASE"/>
    <property type="match status" value="1"/>
</dbReference>
<dbReference type="RefSeq" id="WP_039002819.1">
    <property type="nucleotide sequence ID" value="NZ_CP014327.1"/>
</dbReference>
<dbReference type="STRING" id="1579316.RC74_06135"/>
<dbReference type="Pfam" id="PF00535">
    <property type="entry name" value="Glycos_transf_2"/>
    <property type="match status" value="1"/>
</dbReference>
<dbReference type="InterPro" id="IPR050834">
    <property type="entry name" value="Glycosyltransf_2"/>
</dbReference>
<protein>
    <recommendedName>
        <fullName evidence="1">Glycosyltransferase 2-like domain-containing protein</fullName>
    </recommendedName>
</protein>
<dbReference type="AlphaFoldDB" id="A0A126UXW4"/>
<name>A0A126UXW4_9RHOB</name>
<sequence length="408" mass="45656">MNTPATSIIIVSRERPKALARCLLGVSQLNHPDFEVIVVADVAGLDVVADLPFSAQIKTAFFDEANISQARNLGLAMAAGEIVAFIDDDAVPEPSWLMRLTEPFGDPNVAAAGGYVRGRNGISFQWRASSVDTAGRTRPLRVPSRNPMVFSPPECQAVKTEGTNCAFRRDILMKMGGFDPVFAFYLDETDVNMRLAIAGRSTAIVPLAQVHHGYLPSKRRNSERVPKSLFDIGRSIALFHRKYADQVDAQMAWRVERIEQRKRLLRFMQSGALEPSDVLGLMRSLVAGHQSGSNAKLISLPELPINGAVFEKFTQAPYKHHVLSGRIWQRKRLRKQAKILVSGKNRVTLVVLSPTSLFHRIIFTEDGFWEQNGGIFGKSNRNQPYFQIYGFRSRVRDEVARSNQFRAF</sequence>
<dbReference type="Proteomes" id="UP000070371">
    <property type="component" value="Chromosome"/>
</dbReference>
<dbReference type="InterPro" id="IPR001173">
    <property type="entry name" value="Glyco_trans_2-like"/>
</dbReference>
<accession>A0A126UXW4</accession>
<evidence type="ECO:0000313" key="2">
    <source>
        <dbReference type="EMBL" id="AML50913.1"/>
    </source>
</evidence>
<evidence type="ECO:0000313" key="3">
    <source>
        <dbReference type="Proteomes" id="UP000070371"/>
    </source>
</evidence>
<proteinExistence type="predicted"/>
<keyword evidence="3" id="KW-1185">Reference proteome</keyword>
<dbReference type="CDD" id="cd06423">
    <property type="entry name" value="CESA_like"/>
    <property type="match status" value="1"/>
</dbReference>
<dbReference type="KEGG" id="hat:RC74_06135"/>
<reference evidence="2 3" key="1">
    <citation type="submission" date="2016-02" db="EMBL/GenBank/DDBJ databases">
        <title>Complete genome sequence of Halocynthiibacter arcticus PAMC 20958t from arctic marine sediment.</title>
        <authorList>
            <person name="Lee Y.M."/>
            <person name="Baek K."/>
            <person name="Lee H.K."/>
            <person name="Shin S.C."/>
        </authorList>
    </citation>
    <scope>NUCLEOTIDE SEQUENCE [LARGE SCALE GENOMIC DNA]</scope>
    <source>
        <strain evidence="2">PAMC 20958</strain>
    </source>
</reference>
<dbReference type="EMBL" id="CP014327">
    <property type="protein sequence ID" value="AML50913.1"/>
    <property type="molecule type" value="Genomic_DNA"/>
</dbReference>
<dbReference type="Gene3D" id="3.90.550.10">
    <property type="entry name" value="Spore Coat Polysaccharide Biosynthesis Protein SpsA, Chain A"/>
    <property type="match status" value="1"/>
</dbReference>
<gene>
    <name evidence="2" type="ORF">RC74_06135</name>
</gene>
<dbReference type="OrthoDB" id="153025at2"/>
<dbReference type="SUPFAM" id="SSF53448">
    <property type="entry name" value="Nucleotide-diphospho-sugar transferases"/>
    <property type="match status" value="1"/>
</dbReference>
<feature type="domain" description="Glycosyltransferase 2-like" evidence="1">
    <location>
        <begin position="7"/>
        <end position="172"/>
    </location>
</feature>
<dbReference type="InterPro" id="IPR029044">
    <property type="entry name" value="Nucleotide-diphossugar_trans"/>
</dbReference>
<evidence type="ECO:0000259" key="1">
    <source>
        <dbReference type="Pfam" id="PF00535"/>
    </source>
</evidence>
<organism evidence="2 3">
    <name type="scientific">Falsihalocynthiibacter arcticus</name>
    <dbReference type="NCBI Taxonomy" id="1579316"/>
    <lineage>
        <taxon>Bacteria</taxon>
        <taxon>Pseudomonadati</taxon>
        <taxon>Pseudomonadota</taxon>
        <taxon>Alphaproteobacteria</taxon>
        <taxon>Rhodobacterales</taxon>
        <taxon>Roseobacteraceae</taxon>
        <taxon>Falsihalocynthiibacter</taxon>
    </lineage>
</organism>
<dbReference type="PANTHER" id="PTHR43685:SF3">
    <property type="entry name" value="SLR2126 PROTEIN"/>
    <property type="match status" value="1"/>
</dbReference>